<protein>
    <submittedName>
        <fullName evidence="1">Uncharacterized protein</fullName>
    </submittedName>
</protein>
<reference evidence="1 2" key="1">
    <citation type="journal article" date="2019" name="Commun. Biol.">
        <title>The bagworm genome reveals a unique fibroin gene that provides high tensile strength.</title>
        <authorList>
            <person name="Kono N."/>
            <person name="Nakamura H."/>
            <person name="Ohtoshi R."/>
            <person name="Tomita M."/>
            <person name="Numata K."/>
            <person name="Arakawa K."/>
        </authorList>
    </citation>
    <scope>NUCLEOTIDE SEQUENCE [LARGE SCALE GENOMIC DNA]</scope>
</reference>
<proteinExistence type="predicted"/>
<evidence type="ECO:0000313" key="1">
    <source>
        <dbReference type="EMBL" id="GBP14349.1"/>
    </source>
</evidence>
<sequence length="101" mass="11247">MQHHLVKSSGRADWILQGHRRFETLVVGCGLEVKADIGVLQPKDMGYALGALSDLIQFSVSPIDCLPVLGITCDAYMGFVEAINFKLYFFYDRQQNATGSY</sequence>
<organism evidence="1 2">
    <name type="scientific">Eumeta variegata</name>
    <name type="common">Bagworm moth</name>
    <name type="synonym">Eumeta japonica</name>
    <dbReference type="NCBI Taxonomy" id="151549"/>
    <lineage>
        <taxon>Eukaryota</taxon>
        <taxon>Metazoa</taxon>
        <taxon>Ecdysozoa</taxon>
        <taxon>Arthropoda</taxon>
        <taxon>Hexapoda</taxon>
        <taxon>Insecta</taxon>
        <taxon>Pterygota</taxon>
        <taxon>Neoptera</taxon>
        <taxon>Endopterygota</taxon>
        <taxon>Lepidoptera</taxon>
        <taxon>Glossata</taxon>
        <taxon>Ditrysia</taxon>
        <taxon>Tineoidea</taxon>
        <taxon>Psychidae</taxon>
        <taxon>Oiketicinae</taxon>
        <taxon>Eumeta</taxon>
    </lineage>
</organism>
<evidence type="ECO:0000313" key="2">
    <source>
        <dbReference type="Proteomes" id="UP000299102"/>
    </source>
</evidence>
<dbReference type="AlphaFoldDB" id="A0A4C1TIH5"/>
<gene>
    <name evidence="1" type="ORF">EVAR_92348_1</name>
</gene>
<keyword evidence="2" id="KW-1185">Reference proteome</keyword>
<dbReference type="EMBL" id="BGZK01000063">
    <property type="protein sequence ID" value="GBP14349.1"/>
    <property type="molecule type" value="Genomic_DNA"/>
</dbReference>
<name>A0A4C1TIH5_EUMVA</name>
<comment type="caution">
    <text evidence="1">The sequence shown here is derived from an EMBL/GenBank/DDBJ whole genome shotgun (WGS) entry which is preliminary data.</text>
</comment>
<dbReference type="Proteomes" id="UP000299102">
    <property type="component" value="Unassembled WGS sequence"/>
</dbReference>
<accession>A0A4C1TIH5</accession>